<reference evidence="3" key="1">
    <citation type="submission" date="2022-11" db="UniProtKB">
        <authorList>
            <consortium name="WormBaseParasite"/>
        </authorList>
    </citation>
    <scope>IDENTIFICATION</scope>
</reference>
<keyword evidence="2" id="KW-1185">Reference proteome</keyword>
<name>A0A915HWL0_ROMCU</name>
<feature type="signal peptide" evidence="1">
    <location>
        <begin position="1"/>
        <end position="19"/>
    </location>
</feature>
<dbReference type="WBParaSite" id="nRc.2.0.1.t05942-RA">
    <property type="protein sequence ID" value="nRc.2.0.1.t05942-RA"/>
    <property type="gene ID" value="nRc.2.0.1.g05942"/>
</dbReference>
<keyword evidence="1" id="KW-0732">Signal</keyword>
<evidence type="ECO:0000256" key="1">
    <source>
        <dbReference type="SAM" id="SignalP"/>
    </source>
</evidence>
<organism evidence="2 3">
    <name type="scientific">Romanomermis culicivorax</name>
    <name type="common">Nematode worm</name>
    <dbReference type="NCBI Taxonomy" id="13658"/>
    <lineage>
        <taxon>Eukaryota</taxon>
        <taxon>Metazoa</taxon>
        <taxon>Ecdysozoa</taxon>
        <taxon>Nematoda</taxon>
        <taxon>Enoplea</taxon>
        <taxon>Dorylaimia</taxon>
        <taxon>Mermithida</taxon>
        <taxon>Mermithoidea</taxon>
        <taxon>Mermithidae</taxon>
        <taxon>Romanomermis</taxon>
    </lineage>
</organism>
<evidence type="ECO:0000313" key="2">
    <source>
        <dbReference type="Proteomes" id="UP000887565"/>
    </source>
</evidence>
<dbReference type="Proteomes" id="UP000887565">
    <property type="component" value="Unplaced"/>
</dbReference>
<sequence length="220" mass="26031">MGQMTLLVLLALCCWASVANNIEPQAWETTDGEKTKEAIRLWLFYGPMQSMLTEPMLSETELKNGKQLMDRVRITKPEFVTGLIYNSTVSKTMEMLDKFHYRDKLLDDDFYQRVKYNVEQVRFFEKELVDLRSRYMIMGNIFLIDTTVAEQDCKSISWSYAFCKVGVKKMTNEEQNELARYMVYLYEKEWLETSGPYCRLLLEKRISNDKYLPLNLRNGH</sequence>
<accession>A0A915HWL0</accession>
<proteinExistence type="predicted"/>
<evidence type="ECO:0000313" key="3">
    <source>
        <dbReference type="WBParaSite" id="nRc.2.0.1.t05942-RA"/>
    </source>
</evidence>
<protein>
    <submittedName>
        <fullName evidence="3">Uncharacterized protein</fullName>
    </submittedName>
</protein>
<feature type="chain" id="PRO_5037894804" evidence="1">
    <location>
        <begin position="20"/>
        <end position="220"/>
    </location>
</feature>
<dbReference type="AlphaFoldDB" id="A0A915HWL0"/>